<dbReference type="EMBL" id="FZPD01000002">
    <property type="protein sequence ID" value="SNS69562.1"/>
    <property type="molecule type" value="Genomic_DNA"/>
</dbReference>
<dbReference type="SUPFAM" id="SSF54427">
    <property type="entry name" value="NTF2-like"/>
    <property type="match status" value="1"/>
</dbReference>
<dbReference type="RefSeq" id="WP_179213302.1">
    <property type="nucleotide sequence ID" value="NZ_FZPD01000002.1"/>
</dbReference>
<organism evidence="1 2">
    <name type="scientific">Ekhidna lutea</name>
    <dbReference type="NCBI Taxonomy" id="447679"/>
    <lineage>
        <taxon>Bacteria</taxon>
        <taxon>Pseudomonadati</taxon>
        <taxon>Bacteroidota</taxon>
        <taxon>Cytophagia</taxon>
        <taxon>Cytophagales</taxon>
        <taxon>Reichenbachiellaceae</taxon>
        <taxon>Ekhidna</taxon>
    </lineage>
</organism>
<evidence type="ECO:0000313" key="2">
    <source>
        <dbReference type="Proteomes" id="UP000198393"/>
    </source>
</evidence>
<dbReference type="GO" id="GO:0030638">
    <property type="term" value="P:polyketide metabolic process"/>
    <property type="evidence" value="ECO:0007669"/>
    <property type="project" value="InterPro"/>
</dbReference>
<name>A0A239GL75_EKHLU</name>
<keyword evidence="2" id="KW-1185">Reference proteome</keyword>
<dbReference type="Pfam" id="PF07366">
    <property type="entry name" value="SnoaL"/>
    <property type="match status" value="1"/>
</dbReference>
<protein>
    <submittedName>
        <fullName evidence="1">SnoaL-like polyketide cyclase</fullName>
    </submittedName>
</protein>
<reference evidence="1 2" key="1">
    <citation type="submission" date="2017-06" db="EMBL/GenBank/DDBJ databases">
        <authorList>
            <person name="Kim H.J."/>
            <person name="Triplett B.A."/>
        </authorList>
    </citation>
    <scope>NUCLEOTIDE SEQUENCE [LARGE SCALE GENOMIC DNA]</scope>
    <source>
        <strain evidence="1 2">DSM 19307</strain>
    </source>
</reference>
<dbReference type="Gene3D" id="3.10.450.50">
    <property type="match status" value="1"/>
</dbReference>
<accession>A0A239GL75</accession>
<evidence type="ECO:0000313" key="1">
    <source>
        <dbReference type="EMBL" id="SNS69562.1"/>
    </source>
</evidence>
<gene>
    <name evidence="1" type="ORF">SAMN05421640_0888</name>
</gene>
<proteinExistence type="predicted"/>
<dbReference type="InterPro" id="IPR032710">
    <property type="entry name" value="NTF2-like_dom_sf"/>
</dbReference>
<sequence length="141" mass="15857">MNTSAQSQNIAEKLVLEFLSRVWGTEHDLDAIDELMTEDYVITTGGKIIKGRENFKAWVADFQTKLTNAATISQDIFTNHKNDMIVSRWICSGKNNGIFGIPGDGEHVSFTGIAIWQVRGDLLSACWVERSAFELYQELIN</sequence>
<dbReference type="AlphaFoldDB" id="A0A239GL75"/>
<dbReference type="InterPro" id="IPR009959">
    <property type="entry name" value="Cyclase_SnoaL-like"/>
</dbReference>
<dbReference type="Proteomes" id="UP000198393">
    <property type="component" value="Unassembled WGS sequence"/>
</dbReference>